<evidence type="ECO:0000256" key="2">
    <source>
        <dbReference type="ARBA" id="ARBA00005983"/>
    </source>
</evidence>
<evidence type="ECO:0000259" key="9">
    <source>
        <dbReference type="PROSITE" id="PS50146"/>
    </source>
</evidence>
<evidence type="ECO:0000256" key="4">
    <source>
        <dbReference type="ARBA" id="ARBA00022741"/>
    </source>
</evidence>
<dbReference type="InterPro" id="IPR017438">
    <property type="entry name" value="ATP-NAD_kinase_N"/>
</dbReference>
<dbReference type="PATRIC" id="fig|1758689.4.peg.770"/>
<feature type="domain" description="DAGKc" evidence="9">
    <location>
        <begin position="66"/>
        <end position="144"/>
    </location>
</feature>
<evidence type="ECO:0000256" key="6">
    <source>
        <dbReference type="ARBA" id="ARBA00022840"/>
    </source>
</evidence>
<reference evidence="10 11" key="1">
    <citation type="submission" date="2016-03" db="EMBL/GenBank/DDBJ databases">
        <title>Shallow-sea hydrothermal system.</title>
        <authorList>
            <person name="Tang K."/>
        </authorList>
    </citation>
    <scope>NUCLEOTIDE SEQUENCE [LARGE SCALE GENOMIC DNA]</scope>
    <source>
        <strain evidence="10 11">JLT9</strain>
    </source>
</reference>
<evidence type="ECO:0000313" key="11">
    <source>
        <dbReference type="Proteomes" id="UP000092482"/>
    </source>
</evidence>
<proteinExistence type="inferred from homology"/>
<keyword evidence="7" id="KW-0443">Lipid metabolism</keyword>
<dbReference type="GO" id="GO:0008654">
    <property type="term" value="P:phospholipid biosynthetic process"/>
    <property type="evidence" value="ECO:0007669"/>
    <property type="project" value="UniProtKB-KW"/>
</dbReference>
<dbReference type="PANTHER" id="PTHR12358:SF54">
    <property type="entry name" value="SPHINGOSINE KINASE RELATED PROTEIN"/>
    <property type="match status" value="1"/>
</dbReference>
<dbReference type="GO" id="GO:0005524">
    <property type="term" value="F:ATP binding"/>
    <property type="evidence" value="ECO:0007669"/>
    <property type="project" value="UniProtKB-KW"/>
</dbReference>
<dbReference type="Pfam" id="PF00781">
    <property type="entry name" value="DAGK_cat"/>
    <property type="match status" value="1"/>
</dbReference>
<dbReference type="STRING" id="1758689.SGUI_0738"/>
<dbReference type="PROSITE" id="PS50146">
    <property type="entry name" value="DAGK"/>
    <property type="match status" value="1"/>
</dbReference>
<comment type="cofactor">
    <cofactor evidence="1">
        <name>Mg(2+)</name>
        <dbReference type="ChEBI" id="CHEBI:18420"/>
    </cofactor>
</comment>
<evidence type="ECO:0000256" key="1">
    <source>
        <dbReference type="ARBA" id="ARBA00001946"/>
    </source>
</evidence>
<dbReference type="Pfam" id="PF19279">
    <property type="entry name" value="YegS_C"/>
    <property type="match status" value="1"/>
</dbReference>
<evidence type="ECO:0000256" key="3">
    <source>
        <dbReference type="ARBA" id="ARBA00022679"/>
    </source>
</evidence>
<dbReference type="GO" id="GO:0016301">
    <property type="term" value="F:kinase activity"/>
    <property type="evidence" value="ECO:0007669"/>
    <property type="project" value="UniProtKB-KW"/>
</dbReference>
<dbReference type="InterPro" id="IPR001206">
    <property type="entry name" value="Diacylglycerol_kinase_cat_dom"/>
</dbReference>
<comment type="similarity">
    <text evidence="2">Belongs to the diacylglycerol/lipid kinase family.</text>
</comment>
<dbReference type="RefSeq" id="WP_066636516.1">
    <property type="nucleotide sequence ID" value="NZ_CP014989.1"/>
</dbReference>
<dbReference type="SUPFAM" id="SSF111331">
    <property type="entry name" value="NAD kinase/diacylglycerol kinase-like"/>
    <property type="match status" value="1"/>
</dbReference>
<dbReference type="EMBL" id="CP014989">
    <property type="protein sequence ID" value="ANS78134.1"/>
    <property type="molecule type" value="Genomic_DNA"/>
</dbReference>
<keyword evidence="5" id="KW-0418">Kinase</keyword>
<dbReference type="Gene3D" id="3.40.50.10330">
    <property type="entry name" value="Probable inorganic polyphosphate/atp-NAD kinase, domain 1"/>
    <property type="match status" value="1"/>
</dbReference>
<dbReference type="InterPro" id="IPR050187">
    <property type="entry name" value="Lipid_Phosphate_FormReg"/>
</dbReference>
<gene>
    <name evidence="10" type="ORF">SGUI_0738</name>
</gene>
<dbReference type="AlphaFoldDB" id="A0A1B1N9Q2"/>
<evidence type="ECO:0000256" key="5">
    <source>
        <dbReference type="ARBA" id="ARBA00022777"/>
    </source>
</evidence>
<keyword evidence="7" id="KW-0444">Lipid biosynthesis</keyword>
<accession>A0A1B1N9Q2</accession>
<organism evidence="10 11">
    <name type="scientific">Serinicoccus hydrothermalis</name>
    <dbReference type="NCBI Taxonomy" id="1758689"/>
    <lineage>
        <taxon>Bacteria</taxon>
        <taxon>Bacillati</taxon>
        <taxon>Actinomycetota</taxon>
        <taxon>Actinomycetes</taxon>
        <taxon>Micrococcales</taxon>
        <taxon>Ornithinimicrobiaceae</taxon>
        <taxon>Serinicoccus</taxon>
    </lineage>
</organism>
<dbReference type="SMART" id="SM00046">
    <property type="entry name" value="DAGKc"/>
    <property type="match status" value="1"/>
</dbReference>
<evidence type="ECO:0000313" key="10">
    <source>
        <dbReference type="EMBL" id="ANS78134.1"/>
    </source>
</evidence>
<keyword evidence="6" id="KW-0067">ATP-binding</keyword>
<dbReference type="PANTHER" id="PTHR12358">
    <property type="entry name" value="SPHINGOSINE KINASE"/>
    <property type="match status" value="1"/>
</dbReference>
<dbReference type="Gene3D" id="2.60.200.40">
    <property type="match status" value="1"/>
</dbReference>
<dbReference type="OrthoDB" id="142078at2"/>
<keyword evidence="8" id="KW-1208">Phospholipid metabolism</keyword>
<dbReference type="KEGG" id="serj:SGUI_0738"/>
<keyword evidence="4" id="KW-0547">Nucleotide-binding</keyword>
<sequence>MTDEAGDATGDVLVLSNSGAGSAEGDVVAQVCRELESCSSRRLDHRTPGSEEEYAAAVASAVGRDVVVLGGDGSIHRFLKSVHDQDLLGRIGPVGVVPLGTGNDLARGAGIPLDAREAARVALTGSTLERGLVVDDTGAVVVNVVHAGVAAEATAHAGDVKGVLGKAAYAWGALRAGLTSKGWHLHVTVDGEGTADDDRPEFMVTLALGTSVGGGTPVAPHARPNDGQVEVLVAHGVSPRARVGFALDLRKGRHTRREDVTLTSGREIVVEAVADEDAFRVNTDGEVEQERVTRRSWRLLDQGWTLRVPTSS</sequence>
<dbReference type="InterPro" id="IPR016064">
    <property type="entry name" value="NAD/diacylglycerol_kinase_sf"/>
</dbReference>
<keyword evidence="11" id="KW-1185">Reference proteome</keyword>
<evidence type="ECO:0000256" key="7">
    <source>
        <dbReference type="ARBA" id="ARBA00023209"/>
    </source>
</evidence>
<keyword evidence="7" id="KW-0594">Phospholipid biosynthesis</keyword>
<dbReference type="Proteomes" id="UP000092482">
    <property type="component" value="Chromosome"/>
</dbReference>
<dbReference type="InterPro" id="IPR045540">
    <property type="entry name" value="YegS/DAGK_C"/>
</dbReference>
<protein>
    <submittedName>
        <fullName evidence="10">Transcription regulator</fullName>
    </submittedName>
</protein>
<evidence type="ECO:0000256" key="8">
    <source>
        <dbReference type="ARBA" id="ARBA00023264"/>
    </source>
</evidence>
<keyword evidence="3" id="KW-0808">Transferase</keyword>
<name>A0A1B1N9Q2_9MICO</name>